<dbReference type="Gene3D" id="6.10.140.1330">
    <property type="match status" value="1"/>
</dbReference>
<comment type="subcellular location">
    <subcellularLocation>
        <location evidence="1">Cell membrane</location>
        <topology evidence="1">Multi-pass membrane protein</topology>
    </subcellularLocation>
</comment>
<keyword evidence="9" id="KW-0739">Sodium transport</keyword>
<evidence type="ECO:0000256" key="4">
    <source>
        <dbReference type="ARBA" id="ARBA00022692"/>
    </source>
</evidence>
<dbReference type="GO" id="GO:0015386">
    <property type="term" value="F:potassium:proton antiporter activity"/>
    <property type="evidence" value="ECO:0007669"/>
    <property type="project" value="TreeGrafter"/>
</dbReference>
<evidence type="ECO:0000256" key="8">
    <source>
        <dbReference type="ARBA" id="ARBA00023136"/>
    </source>
</evidence>
<reference evidence="12 13" key="1">
    <citation type="submission" date="2017-11" db="EMBL/GenBank/DDBJ databases">
        <title>Draft Genome Sequence of Lactobacillus curieae NBRC 111893 isolated from Koso, a Japanese sugar-Vegetable Fermented Beverage.</title>
        <authorList>
            <person name="Chiou T.Y."/>
            <person name="Oshima K."/>
            <person name="Suda W."/>
            <person name="Hattori M."/>
            <person name="Takahashi T."/>
        </authorList>
    </citation>
    <scope>NUCLEOTIDE SEQUENCE [LARGE SCALE GENOMIC DNA]</scope>
    <source>
        <strain evidence="12 13">NBRC111893</strain>
    </source>
</reference>
<keyword evidence="3" id="KW-1003">Cell membrane</keyword>
<keyword evidence="13" id="KW-1185">Reference proteome</keyword>
<protein>
    <submittedName>
        <fullName evidence="12">Na+/H+ antiporter</fullName>
    </submittedName>
</protein>
<keyword evidence="2" id="KW-0813">Transport</keyword>
<evidence type="ECO:0000256" key="6">
    <source>
        <dbReference type="ARBA" id="ARBA00023053"/>
    </source>
</evidence>
<dbReference type="InterPro" id="IPR006153">
    <property type="entry name" value="Cation/H_exchanger_TM"/>
</dbReference>
<dbReference type="PANTHER" id="PTHR10110">
    <property type="entry name" value="SODIUM/HYDROGEN EXCHANGER"/>
    <property type="match status" value="1"/>
</dbReference>
<evidence type="ECO:0000259" key="11">
    <source>
        <dbReference type="Pfam" id="PF00999"/>
    </source>
</evidence>
<evidence type="ECO:0000256" key="3">
    <source>
        <dbReference type="ARBA" id="ARBA00022475"/>
    </source>
</evidence>
<evidence type="ECO:0000256" key="10">
    <source>
        <dbReference type="SAM" id="Phobius"/>
    </source>
</evidence>
<evidence type="ECO:0000256" key="7">
    <source>
        <dbReference type="ARBA" id="ARBA00023065"/>
    </source>
</evidence>
<gene>
    <name evidence="12" type="ORF">NBRC111893_873</name>
</gene>
<evidence type="ECO:0000256" key="2">
    <source>
        <dbReference type="ARBA" id="ARBA00022448"/>
    </source>
</evidence>
<evidence type="ECO:0000256" key="9">
    <source>
        <dbReference type="ARBA" id="ARBA00023201"/>
    </source>
</evidence>
<organism evidence="12 13">
    <name type="scientific">Lentilactobacillus kosonis</name>
    <dbReference type="NCBI Taxonomy" id="2810561"/>
    <lineage>
        <taxon>Bacteria</taxon>
        <taxon>Bacillati</taxon>
        <taxon>Bacillota</taxon>
        <taxon>Bacilli</taxon>
        <taxon>Lactobacillales</taxon>
        <taxon>Lactobacillaceae</taxon>
        <taxon>Lentilactobacillus</taxon>
    </lineage>
</organism>
<dbReference type="GO" id="GO:0005886">
    <property type="term" value="C:plasma membrane"/>
    <property type="evidence" value="ECO:0007669"/>
    <property type="project" value="UniProtKB-SubCell"/>
</dbReference>
<sequence length="150" mass="16355">MHILEAVILLIGVVLLSNVLDHFIPSVPVSLIQVFLGLCAALFMQVSIPLKTDWFLLLFIAPLLFNDGRRFPKRELWKLRGPILGNAIVLVFLTTLLGGLLFHVIIPTMPMAVSFALAAILSPTDPVAVQSISKRVSLPEGVLHIVSGEV</sequence>
<evidence type="ECO:0000256" key="1">
    <source>
        <dbReference type="ARBA" id="ARBA00004651"/>
    </source>
</evidence>
<dbReference type="EMBL" id="BEXA01000002">
    <property type="protein sequence ID" value="GAY72727.1"/>
    <property type="molecule type" value="Genomic_DNA"/>
</dbReference>
<proteinExistence type="predicted"/>
<dbReference type="GO" id="GO:0051453">
    <property type="term" value="P:regulation of intracellular pH"/>
    <property type="evidence" value="ECO:0007669"/>
    <property type="project" value="TreeGrafter"/>
</dbReference>
<feature type="domain" description="Cation/H+ exchanger transmembrane" evidence="11">
    <location>
        <begin position="13"/>
        <end position="149"/>
    </location>
</feature>
<dbReference type="InterPro" id="IPR018422">
    <property type="entry name" value="Cation/H_exchanger_CPA1"/>
</dbReference>
<dbReference type="PANTHER" id="PTHR10110:SF86">
    <property type="entry name" value="SODIUM_HYDROGEN EXCHANGER 7"/>
    <property type="match status" value="1"/>
</dbReference>
<accession>A0A401FK65</accession>
<keyword evidence="6" id="KW-0915">Sodium</keyword>
<dbReference type="Pfam" id="PF00999">
    <property type="entry name" value="Na_H_Exchanger"/>
    <property type="match status" value="1"/>
</dbReference>
<dbReference type="GO" id="GO:0015385">
    <property type="term" value="F:sodium:proton antiporter activity"/>
    <property type="evidence" value="ECO:0007669"/>
    <property type="project" value="InterPro"/>
</dbReference>
<dbReference type="Proteomes" id="UP000286974">
    <property type="component" value="Unassembled WGS sequence"/>
</dbReference>
<comment type="caution">
    <text evidence="12">The sequence shown here is derived from an EMBL/GenBank/DDBJ whole genome shotgun (WGS) entry which is preliminary data.</text>
</comment>
<name>A0A401FK65_9LACO</name>
<evidence type="ECO:0000313" key="13">
    <source>
        <dbReference type="Proteomes" id="UP000286974"/>
    </source>
</evidence>
<keyword evidence="8 10" id="KW-0472">Membrane</keyword>
<keyword evidence="5 10" id="KW-1133">Transmembrane helix</keyword>
<feature type="transmembrane region" description="Helical" evidence="10">
    <location>
        <begin position="83"/>
        <end position="106"/>
    </location>
</feature>
<feature type="transmembrane region" description="Helical" evidence="10">
    <location>
        <begin position="6"/>
        <end position="24"/>
    </location>
</feature>
<keyword evidence="7" id="KW-0406">Ion transport</keyword>
<evidence type="ECO:0000256" key="5">
    <source>
        <dbReference type="ARBA" id="ARBA00022989"/>
    </source>
</evidence>
<evidence type="ECO:0000313" key="12">
    <source>
        <dbReference type="EMBL" id="GAY72727.1"/>
    </source>
</evidence>
<dbReference type="AlphaFoldDB" id="A0A401FK65"/>
<dbReference type="GO" id="GO:0098719">
    <property type="term" value="P:sodium ion import across plasma membrane"/>
    <property type="evidence" value="ECO:0007669"/>
    <property type="project" value="TreeGrafter"/>
</dbReference>
<keyword evidence="4 10" id="KW-0812">Transmembrane</keyword>